<organism evidence="1">
    <name type="scientific">Brassica cretica</name>
    <name type="common">Mustard</name>
    <dbReference type="NCBI Taxonomy" id="69181"/>
    <lineage>
        <taxon>Eukaryota</taxon>
        <taxon>Viridiplantae</taxon>
        <taxon>Streptophyta</taxon>
        <taxon>Embryophyta</taxon>
        <taxon>Tracheophyta</taxon>
        <taxon>Spermatophyta</taxon>
        <taxon>Magnoliopsida</taxon>
        <taxon>eudicotyledons</taxon>
        <taxon>Gunneridae</taxon>
        <taxon>Pentapetalae</taxon>
        <taxon>rosids</taxon>
        <taxon>malvids</taxon>
        <taxon>Brassicales</taxon>
        <taxon>Brassicaceae</taxon>
        <taxon>Brassiceae</taxon>
        <taxon>Brassica</taxon>
    </lineage>
</organism>
<gene>
    <name evidence="1" type="ORF">F2Q70_00027744</name>
</gene>
<proteinExistence type="predicted"/>
<protein>
    <submittedName>
        <fullName evidence="1">Uncharacterized protein</fullName>
    </submittedName>
</protein>
<evidence type="ECO:0000313" key="1">
    <source>
        <dbReference type="EMBL" id="KAF2605723.1"/>
    </source>
</evidence>
<accession>A0A8S9LKE2</accession>
<comment type="caution">
    <text evidence="1">The sequence shown here is derived from an EMBL/GenBank/DDBJ whole genome shotgun (WGS) entry which is preliminary data.</text>
</comment>
<dbReference type="EMBL" id="QGKY02000094">
    <property type="protein sequence ID" value="KAF2605723.1"/>
    <property type="molecule type" value="Genomic_DNA"/>
</dbReference>
<name>A0A8S9LKE2_BRACR</name>
<sequence length="79" mass="9073">MAIFLLSGGSPQRDGVCVGGSCRRWKTVSCLSVALVGVEKRRDLSVMVAVREEGKQLLLLRRRIRRCLRRMRWIEEEEA</sequence>
<reference evidence="1" key="1">
    <citation type="submission" date="2019-12" db="EMBL/GenBank/DDBJ databases">
        <title>Genome sequencing and annotation of Brassica cretica.</title>
        <authorList>
            <person name="Studholme D.J."/>
            <person name="Sarris P.F."/>
        </authorList>
    </citation>
    <scope>NUCLEOTIDE SEQUENCE</scope>
    <source>
        <strain evidence="1">PFS-102/07</strain>
        <tissue evidence="1">Leaf</tissue>
    </source>
</reference>
<dbReference type="AlphaFoldDB" id="A0A8S9LKE2"/>